<dbReference type="PANTHER" id="PTHR24421:SF10">
    <property type="entry name" value="NITRATE_NITRITE SENSOR PROTEIN NARQ"/>
    <property type="match status" value="1"/>
</dbReference>
<keyword evidence="4" id="KW-0808">Transferase</keyword>
<feature type="transmembrane region" description="Helical" evidence="9">
    <location>
        <begin position="117"/>
        <end position="139"/>
    </location>
</feature>
<evidence type="ECO:0000256" key="9">
    <source>
        <dbReference type="SAM" id="Phobius"/>
    </source>
</evidence>
<dbReference type="GO" id="GO:0016301">
    <property type="term" value="F:kinase activity"/>
    <property type="evidence" value="ECO:0007669"/>
    <property type="project" value="UniProtKB-KW"/>
</dbReference>
<organism evidence="13 14">
    <name type="scientific">Nonomuraea rosea</name>
    <dbReference type="NCBI Taxonomy" id="638574"/>
    <lineage>
        <taxon>Bacteria</taxon>
        <taxon>Bacillati</taxon>
        <taxon>Actinomycetota</taxon>
        <taxon>Actinomycetes</taxon>
        <taxon>Streptosporangiales</taxon>
        <taxon>Streptosporangiaceae</taxon>
        <taxon>Nonomuraea</taxon>
    </lineage>
</organism>
<dbReference type="InterPro" id="IPR011712">
    <property type="entry name" value="Sig_transdc_His_kin_sub3_dim/P"/>
</dbReference>
<dbReference type="Pfam" id="PF23539">
    <property type="entry name" value="DUF7134"/>
    <property type="match status" value="1"/>
</dbReference>
<keyword evidence="14" id="KW-1185">Reference proteome</keyword>
<dbReference type="CDD" id="cd16917">
    <property type="entry name" value="HATPase_UhpB-NarQ-NarX-like"/>
    <property type="match status" value="1"/>
</dbReference>
<evidence type="ECO:0000256" key="1">
    <source>
        <dbReference type="ARBA" id="ARBA00000085"/>
    </source>
</evidence>
<evidence type="ECO:0000256" key="2">
    <source>
        <dbReference type="ARBA" id="ARBA00012438"/>
    </source>
</evidence>
<dbReference type="EC" id="2.7.13.3" evidence="2"/>
<keyword evidence="5" id="KW-0547">Nucleotide-binding</keyword>
<gene>
    <name evidence="13" type="ORF">GCM10022419_117000</name>
</gene>
<proteinExistence type="predicted"/>
<evidence type="ECO:0000256" key="6">
    <source>
        <dbReference type="ARBA" id="ARBA00022777"/>
    </source>
</evidence>
<dbReference type="Gene3D" id="1.20.5.1930">
    <property type="match status" value="1"/>
</dbReference>
<keyword evidence="3" id="KW-0597">Phosphoprotein</keyword>
<comment type="catalytic activity">
    <reaction evidence="1">
        <text>ATP + protein L-histidine = ADP + protein N-phospho-L-histidine.</text>
        <dbReference type="EC" id="2.7.13.3"/>
    </reaction>
</comment>
<feature type="domain" description="Histidine kinase/HSP90-like ATPase" evidence="10">
    <location>
        <begin position="309"/>
        <end position="396"/>
    </location>
</feature>
<reference evidence="14" key="1">
    <citation type="journal article" date="2019" name="Int. J. Syst. Evol. Microbiol.">
        <title>The Global Catalogue of Microorganisms (GCM) 10K type strain sequencing project: providing services to taxonomists for standard genome sequencing and annotation.</title>
        <authorList>
            <consortium name="The Broad Institute Genomics Platform"/>
            <consortium name="The Broad Institute Genome Sequencing Center for Infectious Disease"/>
            <person name="Wu L."/>
            <person name="Ma J."/>
        </authorList>
    </citation>
    <scope>NUCLEOTIDE SEQUENCE [LARGE SCALE GENOMIC DNA]</scope>
    <source>
        <strain evidence="14">JCM 17326</strain>
    </source>
</reference>
<dbReference type="SUPFAM" id="SSF55874">
    <property type="entry name" value="ATPase domain of HSP90 chaperone/DNA topoisomerase II/histidine kinase"/>
    <property type="match status" value="1"/>
</dbReference>
<feature type="transmembrane region" description="Helical" evidence="9">
    <location>
        <begin position="51"/>
        <end position="68"/>
    </location>
</feature>
<evidence type="ECO:0000313" key="13">
    <source>
        <dbReference type="EMBL" id="GAA3612594.1"/>
    </source>
</evidence>
<evidence type="ECO:0000256" key="4">
    <source>
        <dbReference type="ARBA" id="ARBA00022679"/>
    </source>
</evidence>
<dbReference type="Proteomes" id="UP001500630">
    <property type="component" value="Unassembled WGS sequence"/>
</dbReference>
<dbReference type="InterPro" id="IPR036890">
    <property type="entry name" value="HATPase_C_sf"/>
</dbReference>
<evidence type="ECO:0000256" key="8">
    <source>
        <dbReference type="ARBA" id="ARBA00023012"/>
    </source>
</evidence>
<feature type="domain" description="Signal transduction histidine kinase subgroup 3 dimerisation and phosphoacceptor" evidence="11">
    <location>
        <begin position="194"/>
        <end position="259"/>
    </location>
</feature>
<protein>
    <recommendedName>
        <fullName evidence="2">histidine kinase</fullName>
        <ecNumber evidence="2">2.7.13.3</ecNumber>
    </recommendedName>
</protein>
<evidence type="ECO:0000259" key="12">
    <source>
        <dbReference type="Pfam" id="PF23539"/>
    </source>
</evidence>
<evidence type="ECO:0000256" key="3">
    <source>
        <dbReference type="ARBA" id="ARBA00022553"/>
    </source>
</evidence>
<dbReference type="InterPro" id="IPR055558">
    <property type="entry name" value="DUF7134"/>
</dbReference>
<keyword evidence="9" id="KW-0812">Transmembrane</keyword>
<evidence type="ECO:0000256" key="7">
    <source>
        <dbReference type="ARBA" id="ARBA00022840"/>
    </source>
</evidence>
<evidence type="ECO:0000259" key="11">
    <source>
        <dbReference type="Pfam" id="PF07730"/>
    </source>
</evidence>
<name>A0ABP6ZNG2_9ACTN</name>
<dbReference type="Pfam" id="PF07730">
    <property type="entry name" value="HisKA_3"/>
    <property type="match status" value="1"/>
</dbReference>
<dbReference type="Pfam" id="PF02518">
    <property type="entry name" value="HATPase_c"/>
    <property type="match status" value="1"/>
</dbReference>
<keyword evidence="9" id="KW-0472">Membrane</keyword>
<dbReference type="EMBL" id="BAABDQ010000048">
    <property type="protein sequence ID" value="GAA3612594.1"/>
    <property type="molecule type" value="Genomic_DNA"/>
</dbReference>
<accession>A0ABP6ZNG2</accession>
<evidence type="ECO:0000259" key="10">
    <source>
        <dbReference type="Pfam" id="PF02518"/>
    </source>
</evidence>
<keyword evidence="9" id="KW-1133">Transmembrane helix</keyword>
<evidence type="ECO:0000313" key="14">
    <source>
        <dbReference type="Proteomes" id="UP001500630"/>
    </source>
</evidence>
<dbReference type="InterPro" id="IPR003594">
    <property type="entry name" value="HATPase_dom"/>
</dbReference>
<keyword evidence="6 13" id="KW-0418">Kinase</keyword>
<feature type="transmembrane region" description="Helical" evidence="9">
    <location>
        <begin position="145"/>
        <end position="162"/>
    </location>
</feature>
<keyword evidence="7" id="KW-0067">ATP-binding</keyword>
<evidence type="ECO:0000256" key="5">
    <source>
        <dbReference type="ARBA" id="ARBA00022741"/>
    </source>
</evidence>
<sequence>MRTVTWLRRAFLSRPYVADMILAMCVCAMSLLARGGPPVPGAGWHSRTQPPTMYEIVLAAVVCAALVFRRRWPRAVLAVTVTGFVVNTMIDGGRSLLDLAPAIAMYTLASRCPRRHAWAYGGLAALVVTVARIGSGAGVWPAPEMLGTVAFIGMATAVGDALRSRRAYVRAIEERARKAEETREEEAERRVMEERLHIARELHDVLAHHIALINVQAQVAEHMLATEPEQAREALGHVRHAGREALEELRTTVGLLRRPGSRDELVTEPAPGLDRLPELVDSFAFAGLSLGWMLYGAPRPLPAPVDLAAFRIVQEALTNVSKHAPRATASVRISYASDEVAVDVADDGQSGPSGISSGTGHGLIGMRERALSVGGTFLAGPVDGGGFRVHAVLPLSRKNGR</sequence>
<dbReference type="PANTHER" id="PTHR24421">
    <property type="entry name" value="NITRATE/NITRITE SENSOR PROTEIN NARX-RELATED"/>
    <property type="match status" value="1"/>
</dbReference>
<dbReference type="InterPro" id="IPR050482">
    <property type="entry name" value="Sensor_HK_TwoCompSys"/>
</dbReference>
<dbReference type="Gene3D" id="3.30.565.10">
    <property type="entry name" value="Histidine kinase-like ATPase, C-terminal domain"/>
    <property type="match status" value="1"/>
</dbReference>
<comment type="caution">
    <text evidence="13">The sequence shown here is derived from an EMBL/GenBank/DDBJ whole genome shotgun (WGS) entry which is preliminary data.</text>
</comment>
<keyword evidence="8" id="KW-0902">Two-component regulatory system</keyword>
<feature type="domain" description="DUF7134" evidence="12">
    <location>
        <begin position="7"/>
        <end position="166"/>
    </location>
</feature>